<sequence>METIRLMISLVAENKWKIYQMDIKSAFLNRYLEEEVYLEQPFGYVVKDQEDKVLKLKKALYGLKKAPRAWNSRIDKYFQQNGYVKYPHKHALYSKTNKNGDILLVCLYVDDLIFTGNNQSMFEEFKEAMIREFEMTDIRLMSYYLGIEVKQREEGIFISQEWYAKEVLEKFNMINSKPVPTPVETGIKLSKYEEGKAVDRTYFKSLAGSLRYLTCTRPQIFSLGLD</sequence>
<comment type="caution">
    <text evidence="2">The sequence shown here is derived from an EMBL/GenBank/DDBJ whole genome shotgun (WGS) entry which is preliminary data.</text>
</comment>
<dbReference type="InterPro" id="IPR013103">
    <property type="entry name" value="RVT_2"/>
</dbReference>
<dbReference type="Proteomes" id="UP001168877">
    <property type="component" value="Unassembled WGS sequence"/>
</dbReference>
<dbReference type="AlphaFoldDB" id="A0AA39SKC5"/>
<organism evidence="2 3">
    <name type="scientific">Acer saccharum</name>
    <name type="common">Sugar maple</name>
    <dbReference type="NCBI Taxonomy" id="4024"/>
    <lineage>
        <taxon>Eukaryota</taxon>
        <taxon>Viridiplantae</taxon>
        <taxon>Streptophyta</taxon>
        <taxon>Embryophyta</taxon>
        <taxon>Tracheophyta</taxon>
        <taxon>Spermatophyta</taxon>
        <taxon>Magnoliopsida</taxon>
        <taxon>eudicotyledons</taxon>
        <taxon>Gunneridae</taxon>
        <taxon>Pentapetalae</taxon>
        <taxon>rosids</taxon>
        <taxon>malvids</taxon>
        <taxon>Sapindales</taxon>
        <taxon>Sapindaceae</taxon>
        <taxon>Hippocastanoideae</taxon>
        <taxon>Acereae</taxon>
        <taxon>Acer</taxon>
    </lineage>
</organism>
<dbReference type="Pfam" id="PF07727">
    <property type="entry name" value="RVT_2"/>
    <property type="match status" value="1"/>
</dbReference>
<evidence type="ECO:0000259" key="1">
    <source>
        <dbReference type="Pfam" id="PF07727"/>
    </source>
</evidence>
<reference evidence="2" key="1">
    <citation type="journal article" date="2022" name="Plant J.">
        <title>Strategies of tolerance reflected in two North American maple genomes.</title>
        <authorList>
            <person name="McEvoy S.L."/>
            <person name="Sezen U.U."/>
            <person name="Trouern-Trend A."/>
            <person name="McMahon S.M."/>
            <person name="Schaberg P.G."/>
            <person name="Yang J."/>
            <person name="Wegrzyn J.L."/>
            <person name="Swenson N.G."/>
        </authorList>
    </citation>
    <scope>NUCLEOTIDE SEQUENCE</scope>
    <source>
        <strain evidence="2">NS2018</strain>
    </source>
</reference>
<feature type="domain" description="Reverse transcriptase Ty1/copia-type" evidence="1">
    <location>
        <begin position="2"/>
        <end position="184"/>
    </location>
</feature>
<proteinExistence type="predicted"/>
<keyword evidence="3" id="KW-1185">Reference proteome</keyword>
<dbReference type="InterPro" id="IPR043502">
    <property type="entry name" value="DNA/RNA_pol_sf"/>
</dbReference>
<evidence type="ECO:0000313" key="3">
    <source>
        <dbReference type="Proteomes" id="UP001168877"/>
    </source>
</evidence>
<evidence type="ECO:0000313" key="2">
    <source>
        <dbReference type="EMBL" id="KAK0591710.1"/>
    </source>
</evidence>
<protein>
    <recommendedName>
        <fullName evidence="1">Reverse transcriptase Ty1/copia-type domain-containing protein</fullName>
    </recommendedName>
</protein>
<dbReference type="SUPFAM" id="SSF56672">
    <property type="entry name" value="DNA/RNA polymerases"/>
    <property type="match status" value="1"/>
</dbReference>
<name>A0AA39SKC5_ACESA</name>
<reference evidence="2" key="2">
    <citation type="submission" date="2023-06" db="EMBL/GenBank/DDBJ databases">
        <authorList>
            <person name="Swenson N.G."/>
            <person name="Wegrzyn J.L."/>
            <person name="Mcevoy S.L."/>
        </authorList>
    </citation>
    <scope>NUCLEOTIDE SEQUENCE</scope>
    <source>
        <strain evidence="2">NS2018</strain>
        <tissue evidence="2">Leaf</tissue>
    </source>
</reference>
<dbReference type="EMBL" id="JAUESC010000380">
    <property type="protein sequence ID" value="KAK0591710.1"/>
    <property type="molecule type" value="Genomic_DNA"/>
</dbReference>
<accession>A0AA39SKC5</accession>
<gene>
    <name evidence="2" type="ORF">LWI29_006734</name>
</gene>